<organism evidence="2 3">
    <name type="scientific">Dyella ginsengisoli</name>
    <dbReference type="NCBI Taxonomy" id="363848"/>
    <lineage>
        <taxon>Bacteria</taxon>
        <taxon>Pseudomonadati</taxon>
        <taxon>Pseudomonadota</taxon>
        <taxon>Gammaproteobacteria</taxon>
        <taxon>Lysobacterales</taxon>
        <taxon>Rhodanobacteraceae</taxon>
        <taxon>Dyella</taxon>
    </lineage>
</organism>
<proteinExistence type="predicted"/>
<name>A0ABW8JY00_9GAMM</name>
<feature type="domain" description="TniQ" evidence="1">
    <location>
        <begin position="15"/>
        <end position="152"/>
    </location>
</feature>
<dbReference type="EMBL" id="JADIKM010000006">
    <property type="protein sequence ID" value="MFK2906046.1"/>
    <property type="molecule type" value="Genomic_DNA"/>
</dbReference>
<evidence type="ECO:0000313" key="2">
    <source>
        <dbReference type="EMBL" id="MFK2906046.1"/>
    </source>
</evidence>
<dbReference type="RefSeq" id="WP_404636024.1">
    <property type="nucleotide sequence ID" value="NZ_JADIKM010000006.1"/>
</dbReference>
<dbReference type="Pfam" id="PF06527">
    <property type="entry name" value="TniQ"/>
    <property type="match status" value="1"/>
</dbReference>
<reference evidence="2 3" key="1">
    <citation type="submission" date="2020-10" db="EMBL/GenBank/DDBJ databases">
        <title>Phylogeny of dyella-like bacteria.</title>
        <authorList>
            <person name="Fu J."/>
        </authorList>
    </citation>
    <scope>NUCLEOTIDE SEQUENCE [LARGE SCALE GENOMIC DNA]</scope>
    <source>
        <strain evidence="2 3">Gsoil3046</strain>
    </source>
</reference>
<evidence type="ECO:0000259" key="1">
    <source>
        <dbReference type="Pfam" id="PF06527"/>
    </source>
</evidence>
<accession>A0ABW8JY00</accession>
<sequence length="433" mass="48924">MSTFLLPVPPEGAGTSDVEALDSYLDRLAAAHGIALSSFCRLLDDWWEHDKPVGEASLGRYIGHIPKCGFGRDIEQLVKVLETGTGFRGLASMTLLAFKEVSGRHVGEVLRHVHHWCPACMQEWEQGGAPAYEKLLWRLKPISRCPTHRIRLENQCPHCGGGQTRRGDHPWFRCSQCFKPLCNDSSRWTISLTAAPGEKDLIDVLAFCATNPSYVFRRDSPHRFFHAIKHELDGKRLANSAGDYFHKRDIPTRKLVGSLLRIAQRFQTPLTDLLVDPRQAAAARPLNGMEPKPLNLHPANKAHDHLVRERVRQELEVALQQGPEGKSLAQICREAGVCKSSPSRWFPSIVASLVKHQTELRDRQRELDLARLAAITLEDLLTPEMQAIGWHKLPHFVARQWSVSIYIARKRVSVLRRTAHPVVTRSSRKTKPR</sequence>
<evidence type="ECO:0000313" key="3">
    <source>
        <dbReference type="Proteomes" id="UP001620460"/>
    </source>
</evidence>
<gene>
    <name evidence="2" type="ORF">ISP17_18955</name>
</gene>
<dbReference type="Proteomes" id="UP001620460">
    <property type="component" value="Unassembled WGS sequence"/>
</dbReference>
<protein>
    <submittedName>
        <fullName evidence="2">TniQ family protein</fullName>
    </submittedName>
</protein>
<dbReference type="InterPro" id="IPR009492">
    <property type="entry name" value="TniQ"/>
</dbReference>
<comment type="caution">
    <text evidence="2">The sequence shown here is derived from an EMBL/GenBank/DDBJ whole genome shotgun (WGS) entry which is preliminary data.</text>
</comment>
<keyword evidence="3" id="KW-1185">Reference proteome</keyword>